<dbReference type="EMBL" id="DSZN01000076">
    <property type="protein sequence ID" value="HGQ85586.1"/>
    <property type="molecule type" value="Genomic_DNA"/>
</dbReference>
<accession>A0A7C4NVB9</accession>
<organism evidence="1">
    <name type="scientific">Thermodesulfobacterium geofontis</name>
    <dbReference type="NCBI Taxonomy" id="1295609"/>
    <lineage>
        <taxon>Bacteria</taxon>
        <taxon>Pseudomonadati</taxon>
        <taxon>Thermodesulfobacteriota</taxon>
        <taxon>Thermodesulfobacteria</taxon>
        <taxon>Thermodesulfobacteriales</taxon>
        <taxon>Thermodesulfobacteriaceae</taxon>
        <taxon>Thermodesulfobacterium</taxon>
    </lineage>
</organism>
<comment type="caution">
    <text evidence="1">The sequence shown here is derived from an EMBL/GenBank/DDBJ whole genome shotgun (WGS) entry which is preliminary data.</text>
</comment>
<proteinExistence type="predicted"/>
<evidence type="ECO:0000313" key="1">
    <source>
        <dbReference type="EMBL" id="HGQ85586.1"/>
    </source>
</evidence>
<gene>
    <name evidence="1" type="ORF">ENT66_04425</name>
</gene>
<dbReference type="AlphaFoldDB" id="A0A7C4NVB9"/>
<reference evidence="1" key="1">
    <citation type="journal article" date="2020" name="mSystems">
        <title>Genome- and Community-Level Interaction Insights into Carbon Utilization and Element Cycling Functions of Hydrothermarchaeota in Hydrothermal Sediment.</title>
        <authorList>
            <person name="Zhou Z."/>
            <person name="Liu Y."/>
            <person name="Xu W."/>
            <person name="Pan J."/>
            <person name="Luo Z.H."/>
            <person name="Li M."/>
        </authorList>
    </citation>
    <scope>NUCLEOTIDE SEQUENCE [LARGE SCALE GENOMIC DNA]</scope>
    <source>
        <strain evidence="1">SpSt-6</strain>
    </source>
</reference>
<protein>
    <submittedName>
        <fullName evidence="1">Uncharacterized protein</fullName>
    </submittedName>
</protein>
<sequence>MLLLLVIDLYNINVKNRDEPLALYTTQNVNITAGPVRAIRVVSQGDINLQISSIVSNSTLITPNSIVNDSHNNLTLEELNVFARRVNFTRTTIIRGGMFYLFGYVESVCNSGDPDSSRIETSADIGTLDNPVLFIMVNSNLRVVNPSPIRFHGVFFAEGPTCIVYSNIRFIGISIWNEPNNFVNVDELASGFYIQFNYGIINTLNTKYWFVRKFECIRDDPLPYAQVIQTYHSSY</sequence>
<name>A0A7C4NVB9_9BACT</name>